<dbReference type="Proteomes" id="UP001055013">
    <property type="component" value="Unassembled WGS sequence"/>
</dbReference>
<organism evidence="1 2">
    <name type="scientific">Caballeronia novacaledonica</name>
    <dbReference type="NCBI Taxonomy" id="1544861"/>
    <lineage>
        <taxon>Bacteria</taxon>
        <taxon>Pseudomonadati</taxon>
        <taxon>Pseudomonadota</taxon>
        <taxon>Betaproteobacteria</taxon>
        <taxon>Burkholderiales</taxon>
        <taxon>Burkholderiaceae</taxon>
        <taxon>Caballeronia</taxon>
    </lineage>
</organism>
<evidence type="ECO:0000313" key="1">
    <source>
        <dbReference type="EMBL" id="GJH16988.1"/>
    </source>
</evidence>
<proteinExistence type="predicted"/>
<accession>A0ACB5QQ86</accession>
<comment type="caution">
    <text evidence="1">The sequence shown here is derived from an EMBL/GenBank/DDBJ whole genome shotgun (WGS) entry which is preliminary data.</text>
</comment>
<evidence type="ECO:0000313" key="2">
    <source>
        <dbReference type="Proteomes" id="UP001055013"/>
    </source>
</evidence>
<reference evidence="1" key="1">
    <citation type="submission" date="2021-09" db="EMBL/GenBank/DDBJ databases">
        <title>Isolation and characterization of 3-chlorobenzoate degrading bacteria from soils in Shizuoka.</title>
        <authorList>
            <person name="Ifat A."/>
            <person name="Ogawa N."/>
            <person name="Kimbara K."/>
            <person name="Moriuchi R."/>
            <person name="Dohra H."/>
            <person name="Shintani M."/>
        </authorList>
    </citation>
    <scope>NUCLEOTIDE SEQUENCE</scope>
    <source>
        <strain evidence="1">19CS2-2</strain>
    </source>
</reference>
<protein>
    <submittedName>
        <fullName evidence="1">DNA-binding protein</fullName>
    </submittedName>
</protein>
<gene>
    <name evidence="1" type="ORF">CBA19CS22_10620</name>
</gene>
<name>A0ACB5QQ86_9BURK</name>
<keyword evidence="1" id="KW-0238">DNA-binding</keyword>
<sequence>MPTDVDIITDEQIASIADRLTQEGRKVTPVSVWTEAGRGSVVAIAAGLQRWRDAHSPDMPQQAPTGLPDDLAETLVNVARRLWTVSRDETERMSGQRLSVVSQRLSTALAERDEALAEFQKTGDEAAKNRQQTTETLSALRASEDSVARLRQEFEAATARAQTAESRVEEAQQRASAEQARLEALNASLDEERRAKDALNEDIARIVQERDQARQDHTELHASMSGKDEALARIAGELDQARQQHGNLHASLVGKDEELARIADERNQARQQHEQLSASLAEKDETLARIAQERDQARQDHAELHALIAGKDDELARIAQERDQVRQQHEALSLAAQEKSAEAERWSQDANAAHARAQTAEAQASESLARVAALEAELNEVRNALAAERENAATLKTEISAHRDHAGRVGGELDEARKQISVLMEQKAEQGAELARVSNDVNALRERAETAEKNATDLAKRLVEKEQGEESELASLQRQISAQAKAHSKAYDDLRANAEQWVTYAKDLRQRLDVANEKILFIDARSTGEVALMRRLAVELERMKPDHELVLREAQQKLIGDKMTQQLAQKGYRYDPATAVMSKIET</sequence>
<dbReference type="EMBL" id="BPUR01000004">
    <property type="protein sequence ID" value="GJH16988.1"/>
    <property type="molecule type" value="Genomic_DNA"/>
</dbReference>
<keyword evidence="2" id="KW-1185">Reference proteome</keyword>